<dbReference type="EMBL" id="CAAALY010059980">
    <property type="protein sequence ID" value="VEL23095.1"/>
    <property type="molecule type" value="Genomic_DNA"/>
</dbReference>
<organism evidence="1 2">
    <name type="scientific">Protopolystoma xenopodis</name>
    <dbReference type="NCBI Taxonomy" id="117903"/>
    <lineage>
        <taxon>Eukaryota</taxon>
        <taxon>Metazoa</taxon>
        <taxon>Spiralia</taxon>
        <taxon>Lophotrochozoa</taxon>
        <taxon>Platyhelminthes</taxon>
        <taxon>Monogenea</taxon>
        <taxon>Polyopisthocotylea</taxon>
        <taxon>Polystomatidea</taxon>
        <taxon>Polystomatidae</taxon>
        <taxon>Protopolystoma</taxon>
    </lineage>
</organism>
<evidence type="ECO:0000313" key="1">
    <source>
        <dbReference type="EMBL" id="VEL23095.1"/>
    </source>
</evidence>
<dbReference type="Proteomes" id="UP000784294">
    <property type="component" value="Unassembled WGS sequence"/>
</dbReference>
<accession>A0A3S5A921</accession>
<gene>
    <name evidence="1" type="ORF">PXEA_LOCUS16535</name>
</gene>
<name>A0A3S5A921_9PLAT</name>
<proteinExistence type="predicted"/>
<comment type="caution">
    <text evidence="1">The sequence shown here is derived from an EMBL/GenBank/DDBJ whole genome shotgun (WGS) entry which is preliminary data.</text>
</comment>
<reference evidence="1" key="1">
    <citation type="submission" date="2018-11" db="EMBL/GenBank/DDBJ databases">
        <authorList>
            <consortium name="Pathogen Informatics"/>
        </authorList>
    </citation>
    <scope>NUCLEOTIDE SEQUENCE</scope>
</reference>
<sequence>MLSFTDREKKIEELTSNLSKSQAELLELRTLDGIVVRQYEQISSRYAMLNSEREKSKNFLRTMLEYLKQLVPVGYSF</sequence>
<protein>
    <submittedName>
        <fullName evidence="1">Uncharacterized protein</fullName>
    </submittedName>
</protein>
<evidence type="ECO:0000313" key="2">
    <source>
        <dbReference type="Proteomes" id="UP000784294"/>
    </source>
</evidence>
<keyword evidence="2" id="KW-1185">Reference proteome</keyword>
<dbReference type="AlphaFoldDB" id="A0A3S5A921"/>